<dbReference type="Proteomes" id="UP001595645">
    <property type="component" value="Unassembled WGS sequence"/>
</dbReference>
<dbReference type="InterPro" id="IPR011991">
    <property type="entry name" value="ArsR-like_HTH"/>
</dbReference>
<comment type="caution">
    <text evidence="1">The sequence shown here is derived from an EMBL/GenBank/DDBJ whole genome shotgun (WGS) entry which is preliminary data.</text>
</comment>
<protein>
    <submittedName>
        <fullName evidence="1">Winged helix-turn-helix domain-containing protein</fullName>
    </submittedName>
</protein>
<gene>
    <name evidence="1" type="ORF">ACFOSH_35510</name>
</gene>
<name>A0ABV7PA17_9PSEU</name>
<organism evidence="1 2">
    <name type="scientific">Amycolatopsis speibonae</name>
    <dbReference type="NCBI Taxonomy" id="1450224"/>
    <lineage>
        <taxon>Bacteria</taxon>
        <taxon>Bacillati</taxon>
        <taxon>Actinomycetota</taxon>
        <taxon>Actinomycetes</taxon>
        <taxon>Pseudonocardiales</taxon>
        <taxon>Pseudonocardiaceae</taxon>
        <taxon>Amycolatopsis</taxon>
    </lineage>
</organism>
<evidence type="ECO:0000313" key="1">
    <source>
        <dbReference type="EMBL" id="MFC3454772.1"/>
    </source>
</evidence>
<dbReference type="Gene3D" id="1.10.10.10">
    <property type="entry name" value="Winged helix-like DNA-binding domain superfamily/Winged helix DNA-binding domain"/>
    <property type="match status" value="1"/>
</dbReference>
<keyword evidence="2" id="KW-1185">Reference proteome</keyword>
<evidence type="ECO:0000313" key="2">
    <source>
        <dbReference type="Proteomes" id="UP001595645"/>
    </source>
</evidence>
<accession>A0ABV7PA17</accession>
<dbReference type="CDD" id="cd00090">
    <property type="entry name" value="HTH_ARSR"/>
    <property type="match status" value="1"/>
</dbReference>
<dbReference type="SUPFAM" id="SSF46785">
    <property type="entry name" value="Winged helix' DNA-binding domain"/>
    <property type="match status" value="1"/>
</dbReference>
<sequence>MTTLRGGAGLRIHFTAQDLVRTRISTRPDTLWELVLSLLRLQTLRPSGRLSPPVPPDVIEWRASTLSRLSGRALGQALNHHVLPLTPVSSYFPDFLTPGTGLADLAPGLDMVLSTPRERIGQELGILTTRSGTPSWGADLAAGNRDALHLLGATLRSYHATALAPCWPAITARIAAERTRLTGVLTTSGAEGSLSALRPFAEWHPTERILEARYPVAMDIHLQGRGLTLIPSWFCHATPVALADPALPPVLIYPITHDPPPAIDPAALTKLIGPTRAKVLTTITTGTPTSLIQHRTGISASQISRHAAVLRDNNLITEARHAGHTFYTRTPLGHVLTAGH</sequence>
<proteinExistence type="predicted"/>
<dbReference type="EMBL" id="JBHRWK010000073">
    <property type="protein sequence ID" value="MFC3454772.1"/>
    <property type="molecule type" value="Genomic_DNA"/>
</dbReference>
<dbReference type="InterPro" id="IPR036390">
    <property type="entry name" value="WH_DNA-bd_sf"/>
</dbReference>
<dbReference type="RefSeq" id="WP_378244584.1">
    <property type="nucleotide sequence ID" value="NZ_JBHRWK010000073.1"/>
</dbReference>
<reference evidence="2" key="1">
    <citation type="journal article" date="2019" name="Int. J. Syst. Evol. Microbiol.">
        <title>The Global Catalogue of Microorganisms (GCM) 10K type strain sequencing project: providing services to taxonomists for standard genome sequencing and annotation.</title>
        <authorList>
            <consortium name="The Broad Institute Genomics Platform"/>
            <consortium name="The Broad Institute Genome Sequencing Center for Infectious Disease"/>
            <person name="Wu L."/>
            <person name="Ma J."/>
        </authorList>
    </citation>
    <scope>NUCLEOTIDE SEQUENCE [LARGE SCALE GENOMIC DNA]</scope>
    <source>
        <strain evidence="2">CGMCC 4.7676</strain>
    </source>
</reference>
<dbReference type="InterPro" id="IPR036388">
    <property type="entry name" value="WH-like_DNA-bd_sf"/>
</dbReference>